<dbReference type="Pfam" id="PF13411">
    <property type="entry name" value="MerR_1"/>
    <property type="match status" value="1"/>
</dbReference>
<dbReference type="GO" id="GO:0003700">
    <property type="term" value="F:DNA-binding transcription factor activity"/>
    <property type="evidence" value="ECO:0007669"/>
    <property type="project" value="InterPro"/>
</dbReference>
<evidence type="ECO:0000259" key="2">
    <source>
        <dbReference type="PROSITE" id="PS50937"/>
    </source>
</evidence>
<dbReference type="RefSeq" id="WP_183304426.1">
    <property type="nucleotide sequence ID" value="NZ_JACIFD010000005.1"/>
</dbReference>
<reference evidence="3" key="1">
    <citation type="submission" date="2020-08" db="EMBL/GenBank/DDBJ databases">
        <title>Sequencing the genomes of 1000 actinobacteria strains.</title>
        <authorList>
            <person name="Klenk H.-P."/>
        </authorList>
    </citation>
    <scope>NUCLEOTIDE SEQUENCE [LARGE SCALE GENOMIC DNA]</scope>
    <source>
        <strain evidence="3">DSM 27064</strain>
    </source>
</reference>
<accession>A0A840DP47</accession>
<dbReference type="CDD" id="cd00592">
    <property type="entry name" value="HTH_MerR-like"/>
    <property type="match status" value="1"/>
</dbReference>
<comment type="caution">
    <text evidence="3">The sequence shown here is derived from an EMBL/GenBank/DDBJ whole genome shotgun (WGS) entry which is preliminary data.</text>
</comment>
<evidence type="ECO:0000256" key="1">
    <source>
        <dbReference type="ARBA" id="ARBA00023125"/>
    </source>
</evidence>
<dbReference type="SMART" id="SM00422">
    <property type="entry name" value="HTH_MERR"/>
    <property type="match status" value="1"/>
</dbReference>
<dbReference type="EMBL" id="JACIFD010000005">
    <property type="protein sequence ID" value="MBB4071319.1"/>
    <property type="molecule type" value="Genomic_DNA"/>
</dbReference>
<dbReference type="InterPro" id="IPR047057">
    <property type="entry name" value="MerR_fam"/>
</dbReference>
<evidence type="ECO:0000313" key="4">
    <source>
        <dbReference type="Proteomes" id="UP000571183"/>
    </source>
</evidence>
<name>A0A840DP47_9MICO</name>
<keyword evidence="4" id="KW-1185">Reference proteome</keyword>
<dbReference type="PANTHER" id="PTHR30204">
    <property type="entry name" value="REDOX-CYCLING DRUG-SENSING TRANSCRIPTIONAL ACTIVATOR SOXR"/>
    <property type="match status" value="1"/>
</dbReference>
<dbReference type="PROSITE" id="PS50937">
    <property type="entry name" value="HTH_MERR_2"/>
    <property type="match status" value="1"/>
</dbReference>
<sequence>MAAAVKKLQPAARYSIGQVLEQLSGEFQDLTPSKLRFLEDQGLITPERTSSGYRKFKQEHVERLRLILTLQRDHYLPLKKISEVLEEVDAGKDPVIPGTAQRSFSSILTPRQVLTRDELLRATGIKPGLLAAAISVGLLPSAEVFPADAALQVTALAKLAQRGLTPRHLRGVRLAAEKEAELIQQTVIAVTGKQQAPENYEEALVMAELLEAVRAGVVRQRLQRGN</sequence>
<organism evidence="3 4">
    <name type="scientific">Canibacter oris</name>
    <dbReference type="NCBI Taxonomy" id="1365628"/>
    <lineage>
        <taxon>Bacteria</taxon>
        <taxon>Bacillati</taxon>
        <taxon>Actinomycetota</taxon>
        <taxon>Actinomycetes</taxon>
        <taxon>Micrococcales</taxon>
        <taxon>Microbacteriaceae</taxon>
        <taxon>Canibacter</taxon>
    </lineage>
</organism>
<feature type="domain" description="HTH merR-type" evidence="2">
    <location>
        <begin position="29"/>
        <end position="87"/>
    </location>
</feature>
<keyword evidence="1 3" id="KW-0238">DNA-binding</keyword>
<dbReference type="SUPFAM" id="SSF46955">
    <property type="entry name" value="Putative DNA-binding domain"/>
    <property type="match status" value="1"/>
</dbReference>
<dbReference type="GO" id="GO:0003677">
    <property type="term" value="F:DNA binding"/>
    <property type="evidence" value="ECO:0007669"/>
    <property type="project" value="UniProtKB-KW"/>
</dbReference>
<evidence type="ECO:0000313" key="3">
    <source>
        <dbReference type="EMBL" id="MBB4071319.1"/>
    </source>
</evidence>
<dbReference type="InterPro" id="IPR009061">
    <property type="entry name" value="DNA-bd_dom_put_sf"/>
</dbReference>
<dbReference type="Gene3D" id="1.10.1660.10">
    <property type="match status" value="1"/>
</dbReference>
<dbReference type="InterPro" id="IPR000551">
    <property type="entry name" value="MerR-type_HTH_dom"/>
</dbReference>
<proteinExistence type="predicted"/>
<protein>
    <submittedName>
        <fullName evidence="3">DNA-binding transcriptional MerR regulator</fullName>
    </submittedName>
</protein>
<dbReference type="AlphaFoldDB" id="A0A840DP47"/>
<dbReference type="Proteomes" id="UP000571183">
    <property type="component" value="Unassembled WGS sequence"/>
</dbReference>
<dbReference type="PANTHER" id="PTHR30204:SF89">
    <property type="entry name" value="HTH MERR-TYPE DOMAIN-CONTAINING PROTEIN"/>
    <property type="match status" value="1"/>
</dbReference>
<gene>
    <name evidence="3" type="ORF">F5897_000616</name>
</gene>